<gene>
    <name evidence="1" type="ORF">BSZ32_08505</name>
</gene>
<name>A0A2S7U0L4_9BACT</name>
<protein>
    <submittedName>
        <fullName evidence="1">Uncharacterized protein</fullName>
    </submittedName>
</protein>
<keyword evidence="2" id="KW-1185">Reference proteome</keyword>
<dbReference type="Proteomes" id="UP000239907">
    <property type="component" value="Unassembled WGS sequence"/>
</dbReference>
<proteinExistence type="predicted"/>
<organism evidence="1 2">
    <name type="scientific">Rubritalea profundi</name>
    <dbReference type="NCBI Taxonomy" id="1658618"/>
    <lineage>
        <taxon>Bacteria</taxon>
        <taxon>Pseudomonadati</taxon>
        <taxon>Verrucomicrobiota</taxon>
        <taxon>Verrucomicrobiia</taxon>
        <taxon>Verrucomicrobiales</taxon>
        <taxon>Rubritaleaceae</taxon>
        <taxon>Rubritalea</taxon>
    </lineage>
</organism>
<accession>A0A2S7U0L4</accession>
<dbReference type="EMBL" id="MQWA01000001">
    <property type="protein sequence ID" value="PQJ28546.1"/>
    <property type="molecule type" value="Genomic_DNA"/>
</dbReference>
<evidence type="ECO:0000313" key="2">
    <source>
        <dbReference type="Proteomes" id="UP000239907"/>
    </source>
</evidence>
<comment type="caution">
    <text evidence="1">The sequence shown here is derived from an EMBL/GenBank/DDBJ whole genome shotgun (WGS) entry which is preliminary data.</text>
</comment>
<evidence type="ECO:0000313" key="1">
    <source>
        <dbReference type="EMBL" id="PQJ28546.1"/>
    </source>
</evidence>
<reference evidence="1 2" key="1">
    <citation type="submission" date="2016-12" db="EMBL/GenBank/DDBJ databases">
        <title>Study of bacterial adaptation to deep sea.</title>
        <authorList>
            <person name="Song J."/>
            <person name="Yoshizawa S."/>
            <person name="Kogure K."/>
        </authorList>
    </citation>
    <scope>NUCLEOTIDE SEQUENCE [LARGE SCALE GENOMIC DNA]</scope>
    <source>
        <strain evidence="1 2">SAORIC-165</strain>
    </source>
</reference>
<dbReference type="OrthoDB" id="32936at74201"/>
<dbReference type="RefSeq" id="WP_105043044.1">
    <property type="nucleotide sequence ID" value="NZ_MQWA01000001.1"/>
</dbReference>
<dbReference type="AlphaFoldDB" id="A0A2S7U0L4"/>
<sequence length="240" mass="26964">MVWGYSGHPDNATGHGNTKYIKRFHEHGMVLWGATAYKGAEATPERHTSDRPVISERVENATAWVDVNGRYKLKGIIATGWSRWSADTMQCVPIDAALDTLIAIGVILHDGKLPAGGVDACVDALEELGEKERFLACKKLMERMTGLRRNGWKNLRQAREHLTLCLRDPRRTSARNPAQGYKAVGYMNGIVRQSDRLSKQMRTTFKDLLPPESIEEYIATRLGLFKDELDDINEKAKALK</sequence>